<reference evidence="1" key="1">
    <citation type="submission" date="2018-10" db="EMBL/GenBank/DDBJ databases">
        <title>Effector identification in a new, highly contiguous assembly of the strawberry crown rot pathogen Phytophthora cactorum.</title>
        <authorList>
            <person name="Armitage A.D."/>
            <person name="Nellist C.F."/>
            <person name="Bates H."/>
            <person name="Vickerstaff R.J."/>
            <person name="Harrison R.J."/>
        </authorList>
    </citation>
    <scope>NUCLEOTIDE SEQUENCE</scope>
    <source>
        <strain evidence="1">4040</strain>
    </source>
</reference>
<dbReference type="EMBL" id="RCMK01000562">
    <property type="protein sequence ID" value="KAG2921756.1"/>
    <property type="molecule type" value="Genomic_DNA"/>
</dbReference>
<proteinExistence type="predicted"/>
<evidence type="ECO:0000313" key="1">
    <source>
        <dbReference type="EMBL" id="KAG2921756.1"/>
    </source>
</evidence>
<name>A0A8T1CEP1_9STRA</name>
<organism evidence="1 2">
    <name type="scientific">Phytophthora cactorum</name>
    <dbReference type="NCBI Taxonomy" id="29920"/>
    <lineage>
        <taxon>Eukaryota</taxon>
        <taxon>Sar</taxon>
        <taxon>Stramenopiles</taxon>
        <taxon>Oomycota</taxon>
        <taxon>Peronosporomycetes</taxon>
        <taxon>Peronosporales</taxon>
        <taxon>Peronosporaceae</taxon>
        <taxon>Phytophthora</taxon>
    </lineage>
</organism>
<dbReference type="AlphaFoldDB" id="A0A8T1CEP1"/>
<dbReference type="Proteomes" id="UP000736787">
    <property type="component" value="Unassembled WGS sequence"/>
</dbReference>
<comment type="caution">
    <text evidence="1">The sequence shown here is derived from an EMBL/GenBank/DDBJ whole genome shotgun (WGS) entry which is preliminary data.</text>
</comment>
<accession>A0A8T1CEP1</accession>
<evidence type="ECO:0000313" key="2">
    <source>
        <dbReference type="Proteomes" id="UP000736787"/>
    </source>
</evidence>
<protein>
    <submittedName>
        <fullName evidence="1">Uncharacterized protein</fullName>
    </submittedName>
</protein>
<gene>
    <name evidence="1" type="ORF">PC117_g16147</name>
</gene>
<sequence length="63" mass="7110">MTPRYVWKTVCSDMAREDSQLLMEDMKVFIIVKSQLVPCSVCALTRRVPAGRPRTNGHALSTD</sequence>